<dbReference type="InterPro" id="IPR027275">
    <property type="entry name" value="PRC-brl_dom"/>
</dbReference>
<reference evidence="4 5" key="1">
    <citation type="submission" date="2019-08" db="EMBL/GenBank/DDBJ databases">
        <title>Parahaliea maris sp. nov., isolated from the surface seawater.</title>
        <authorList>
            <person name="Liu Y."/>
        </authorList>
    </citation>
    <scope>NUCLEOTIDE SEQUENCE [LARGE SCALE GENOMIC DNA]</scope>
    <source>
        <strain evidence="4 5">S2-26</strain>
    </source>
</reference>
<dbReference type="RefSeq" id="WP_148064526.1">
    <property type="nucleotide sequence ID" value="NZ_VRYZ01000004.1"/>
</dbReference>
<name>A0A5C8ZV04_9GAMM</name>
<organism evidence="4 5">
    <name type="scientific">Parahaliea aestuarii</name>
    <dbReference type="NCBI Taxonomy" id="1852021"/>
    <lineage>
        <taxon>Bacteria</taxon>
        <taxon>Pseudomonadati</taxon>
        <taxon>Pseudomonadota</taxon>
        <taxon>Gammaproteobacteria</taxon>
        <taxon>Cellvibrionales</taxon>
        <taxon>Halieaceae</taxon>
        <taxon>Parahaliea</taxon>
    </lineage>
</organism>
<feature type="compositionally biased region" description="Basic and acidic residues" evidence="1">
    <location>
        <begin position="57"/>
        <end position="70"/>
    </location>
</feature>
<evidence type="ECO:0000259" key="3">
    <source>
        <dbReference type="Pfam" id="PF05239"/>
    </source>
</evidence>
<comment type="caution">
    <text evidence="4">The sequence shown here is derived from an EMBL/GenBank/DDBJ whole genome shotgun (WGS) entry which is preliminary data.</text>
</comment>
<evidence type="ECO:0000256" key="2">
    <source>
        <dbReference type="SAM" id="SignalP"/>
    </source>
</evidence>
<feature type="compositionally biased region" description="Polar residues" evidence="1">
    <location>
        <begin position="29"/>
        <end position="41"/>
    </location>
</feature>
<dbReference type="InterPro" id="IPR011033">
    <property type="entry name" value="PRC_barrel-like_sf"/>
</dbReference>
<dbReference type="EMBL" id="VRYZ01000004">
    <property type="protein sequence ID" value="TXS91649.1"/>
    <property type="molecule type" value="Genomic_DNA"/>
</dbReference>
<dbReference type="OrthoDB" id="5702417at2"/>
<feature type="domain" description="PRC-barrel" evidence="3">
    <location>
        <begin position="86"/>
        <end position="144"/>
    </location>
</feature>
<proteinExistence type="predicted"/>
<evidence type="ECO:0000256" key="1">
    <source>
        <dbReference type="SAM" id="MobiDB-lite"/>
    </source>
</evidence>
<dbReference type="Proteomes" id="UP000321933">
    <property type="component" value="Unassembled WGS sequence"/>
</dbReference>
<sequence length="174" mass="18611">MNKLQSFTFYALVAPVISLGAGSLLAEESTGQNMDRQQQSTQREEGVKQGAQSTPRAEQHNSKAAADRRNASSQNRGFMDSTPANGMRASNLIGTEVKTSKDEDVGSVSDLIINDNGQLMAIVVSVGGFLGMGERDVAIGWDDVTQSGVADEPHLRIKATLDSLRAAPEFEARN</sequence>
<dbReference type="PANTHER" id="PTHR36505">
    <property type="entry name" value="BLR1072 PROTEIN"/>
    <property type="match status" value="1"/>
</dbReference>
<evidence type="ECO:0000313" key="5">
    <source>
        <dbReference type="Proteomes" id="UP000321933"/>
    </source>
</evidence>
<gene>
    <name evidence="4" type="ORF">FVW59_10825</name>
</gene>
<evidence type="ECO:0000313" key="4">
    <source>
        <dbReference type="EMBL" id="TXS91649.1"/>
    </source>
</evidence>
<keyword evidence="2" id="KW-0732">Signal</keyword>
<accession>A0A5C8ZV04</accession>
<dbReference type="PANTHER" id="PTHR36505:SF1">
    <property type="entry name" value="BLR1072 PROTEIN"/>
    <property type="match status" value="1"/>
</dbReference>
<dbReference type="Pfam" id="PF05239">
    <property type="entry name" value="PRC"/>
    <property type="match status" value="1"/>
</dbReference>
<keyword evidence="5" id="KW-1185">Reference proteome</keyword>
<dbReference type="AlphaFoldDB" id="A0A5C8ZV04"/>
<feature type="signal peptide" evidence="2">
    <location>
        <begin position="1"/>
        <end position="26"/>
    </location>
</feature>
<protein>
    <submittedName>
        <fullName evidence="4">PRC-barrel domain containing protein</fullName>
    </submittedName>
</protein>
<feature type="chain" id="PRO_5022898999" evidence="2">
    <location>
        <begin position="27"/>
        <end position="174"/>
    </location>
</feature>
<feature type="region of interest" description="Disordered" evidence="1">
    <location>
        <begin position="28"/>
        <end position="91"/>
    </location>
</feature>
<dbReference type="Gene3D" id="2.30.30.240">
    <property type="entry name" value="PRC-barrel domain"/>
    <property type="match status" value="1"/>
</dbReference>
<dbReference type="SUPFAM" id="SSF50346">
    <property type="entry name" value="PRC-barrel domain"/>
    <property type="match status" value="1"/>
</dbReference>